<dbReference type="Proteomes" id="UP001341281">
    <property type="component" value="Chromosome 09"/>
</dbReference>
<reference evidence="1 2" key="1">
    <citation type="submission" date="2024-02" db="EMBL/GenBank/DDBJ databases">
        <title>High-quality chromosome-scale genome assembly of Pensacola bahiagrass (Paspalum notatum Flugge var. saurae).</title>
        <authorList>
            <person name="Vega J.M."/>
            <person name="Podio M."/>
            <person name="Orjuela J."/>
            <person name="Siena L.A."/>
            <person name="Pessino S.C."/>
            <person name="Combes M.C."/>
            <person name="Mariac C."/>
            <person name="Albertini E."/>
            <person name="Pupilli F."/>
            <person name="Ortiz J.P.A."/>
            <person name="Leblanc O."/>
        </authorList>
    </citation>
    <scope>NUCLEOTIDE SEQUENCE [LARGE SCALE GENOMIC DNA]</scope>
    <source>
        <strain evidence="1">R1</strain>
        <tissue evidence="1">Leaf</tissue>
    </source>
</reference>
<dbReference type="PANTHER" id="PTHR23272">
    <property type="entry name" value="BED FINGER-RELATED"/>
    <property type="match status" value="1"/>
</dbReference>
<keyword evidence="2" id="KW-1185">Reference proteome</keyword>
<organism evidence="1 2">
    <name type="scientific">Paspalum notatum var. saurae</name>
    <dbReference type="NCBI Taxonomy" id="547442"/>
    <lineage>
        <taxon>Eukaryota</taxon>
        <taxon>Viridiplantae</taxon>
        <taxon>Streptophyta</taxon>
        <taxon>Embryophyta</taxon>
        <taxon>Tracheophyta</taxon>
        <taxon>Spermatophyta</taxon>
        <taxon>Magnoliopsida</taxon>
        <taxon>Liliopsida</taxon>
        <taxon>Poales</taxon>
        <taxon>Poaceae</taxon>
        <taxon>PACMAD clade</taxon>
        <taxon>Panicoideae</taxon>
        <taxon>Andropogonodae</taxon>
        <taxon>Paspaleae</taxon>
        <taxon>Paspalinae</taxon>
        <taxon>Paspalum</taxon>
    </lineage>
</organism>
<proteinExistence type="predicted"/>
<dbReference type="SUPFAM" id="SSF53098">
    <property type="entry name" value="Ribonuclease H-like"/>
    <property type="match status" value="1"/>
</dbReference>
<sequence length="111" mass="13060">SATPKRHERFEKAVAQEDIKYEKRIALDVKTRWNSTYLMLSTALNYIPSIEQDWKLARYLCHRLKIFYDTTELLSGISYVTANLFFPKVCGIYPAIKKWQTSDNPIIEEIL</sequence>
<dbReference type="AlphaFoldDB" id="A0AAQ3XG93"/>
<dbReference type="InterPro" id="IPR012337">
    <property type="entry name" value="RNaseH-like_sf"/>
</dbReference>
<protein>
    <submittedName>
        <fullName evidence="1">Uncharacterized protein</fullName>
    </submittedName>
</protein>
<dbReference type="PANTHER" id="PTHR23272:SF187">
    <property type="entry name" value="AC9 TRANSPOSASE-RELATED"/>
    <property type="match status" value="1"/>
</dbReference>
<evidence type="ECO:0000313" key="1">
    <source>
        <dbReference type="EMBL" id="WVZ95397.1"/>
    </source>
</evidence>
<gene>
    <name evidence="1" type="ORF">U9M48_041166</name>
</gene>
<evidence type="ECO:0000313" key="2">
    <source>
        <dbReference type="Proteomes" id="UP001341281"/>
    </source>
</evidence>
<dbReference type="EMBL" id="CP144753">
    <property type="protein sequence ID" value="WVZ95397.1"/>
    <property type="molecule type" value="Genomic_DNA"/>
</dbReference>
<accession>A0AAQ3XG93</accession>
<feature type="non-terminal residue" evidence="1">
    <location>
        <position position="111"/>
    </location>
</feature>
<name>A0AAQ3XG93_PASNO</name>